<dbReference type="GeneID" id="9618103"/>
<keyword evidence="3" id="KW-1185">Reference proteome</keyword>
<reference evidence="2 3" key="1">
    <citation type="journal article" date="2010" name="Science">
        <title>Genomic analysis of organismal complexity in the multicellular green alga Volvox carteri.</title>
        <authorList>
            <person name="Prochnik S.E."/>
            <person name="Umen J."/>
            <person name="Nedelcu A.M."/>
            <person name="Hallmann A."/>
            <person name="Miller S.M."/>
            <person name="Nishii I."/>
            <person name="Ferris P."/>
            <person name="Kuo A."/>
            <person name="Mitros T."/>
            <person name="Fritz-Laylin L.K."/>
            <person name="Hellsten U."/>
            <person name="Chapman J."/>
            <person name="Simakov O."/>
            <person name="Rensing S.A."/>
            <person name="Terry A."/>
            <person name="Pangilinan J."/>
            <person name="Kapitonov V."/>
            <person name="Jurka J."/>
            <person name="Salamov A."/>
            <person name="Shapiro H."/>
            <person name="Schmutz J."/>
            <person name="Grimwood J."/>
            <person name="Lindquist E."/>
            <person name="Lucas S."/>
            <person name="Grigoriev I.V."/>
            <person name="Schmitt R."/>
            <person name="Kirk D."/>
            <person name="Rokhsar D.S."/>
        </authorList>
    </citation>
    <scope>NUCLEOTIDE SEQUENCE [LARGE SCALE GENOMIC DNA]</scope>
    <source>
        <strain evidence="3">f. Nagariensis / Eve</strain>
    </source>
</reference>
<dbReference type="GO" id="GO:0016757">
    <property type="term" value="F:glycosyltransferase activity"/>
    <property type="evidence" value="ECO:0007669"/>
    <property type="project" value="UniProtKB-ARBA"/>
</dbReference>
<proteinExistence type="predicted"/>
<dbReference type="PANTHER" id="PTHR22916">
    <property type="entry name" value="GLYCOSYLTRANSFERASE"/>
    <property type="match status" value="1"/>
</dbReference>
<sequence>MRGYILLFAFVLSVHAKLGNIFRLPFCENHLEQLNQDDILNIRDIHQQWLMHRRIEDDMTKLLGKMREYAIQQPTDAAEAAAWKTDWSEEYVSARLNTSLSAREHLEEAMRTLVGHLRARGRVKSFTTVHELVQCSSGHLNARLFPDRPEVSLMLQYFRRPTGIPAMINLLENCTRQMPVELLVNVDSPEEGQLWADLAWTTRGRLVPVFSNNIHEIRSYNRLAALARGKVLVVLQDDDGFEPADCSWIHRLVRQFDSMPKLGMVGLKSYRRGNGREGNLERWPDTFHHFSDPSTGNFFTFPLQVDYAPMALRRAALLHVGGVDEGMSDVGECGIVSDWELSIRMWTAGWHVGFMPLLRRVRVDDAEGTTHSPKNVMRCWDRQMWLGGLVYSARWGNGLERGPGAFLEELENEIRILNLKTLNRNYTKCPFRKGCQDLEGNPPLNREHQRFFSYNQRPMVDA</sequence>
<keyword evidence="1" id="KW-0732">Signal</keyword>
<evidence type="ECO:0000313" key="2">
    <source>
        <dbReference type="EMBL" id="EFJ48071.1"/>
    </source>
</evidence>
<protein>
    <recommendedName>
        <fullName evidence="4">Glycosyltransferase 2-like domain-containing protein</fullName>
    </recommendedName>
</protein>
<organism evidence="3">
    <name type="scientific">Volvox carteri f. nagariensis</name>
    <dbReference type="NCBI Taxonomy" id="3068"/>
    <lineage>
        <taxon>Eukaryota</taxon>
        <taxon>Viridiplantae</taxon>
        <taxon>Chlorophyta</taxon>
        <taxon>core chlorophytes</taxon>
        <taxon>Chlorophyceae</taxon>
        <taxon>CS clade</taxon>
        <taxon>Chlamydomonadales</taxon>
        <taxon>Volvocaceae</taxon>
        <taxon>Volvox</taxon>
    </lineage>
</organism>
<dbReference type="eggNOG" id="ENOG502STUC">
    <property type="taxonomic scope" value="Eukaryota"/>
</dbReference>
<evidence type="ECO:0008006" key="4">
    <source>
        <dbReference type="Google" id="ProtNLM"/>
    </source>
</evidence>
<dbReference type="KEGG" id="vcn:VOLCADRAFT_91271"/>
<dbReference type="Proteomes" id="UP000001058">
    <property type="component" value="Unassembled WGS sequence"/>
</dbReference>
<evidence type="ECO:0000256" key="1">
    <source>
        <dbReference type="SAM" id="SignalP"/>
    </source>
</evidence>
<dbReference type="CDD" id="cd00761">
    <property type="entry name" value="Glyco_tranf_GTA_type"/>
    <property type="match status" value="1"/>
</dbReference>
<dbReference type="InterPro" id="IPR029044">
    <property type="entry name" value="Nucleotide-diphossugar_trans"/>
</dbReference>
<dbReference type="Gene3D" id="3.90.550.10">
    <property type="entry name" value="Spore Coat Polysaccharide Biosynthesis Protein SpsA, Chain A"/>
    <property type="match status" value="1"/>
</dbReference>
<dbReference type="RefSeq" id="XP_002950756.1">
    <property type="nucleotide sequence ID" value="XM_002950710.1"/>
</dbReference>
<name>D8TWL7_VOLCA</name>
<dbReference type="PANTHER" id="PTHR22916:SF3">
    <property type="entry name" value="UDP-GLCNAC:BETAGAL BETA-1,3-N-ACETYLGLUCOSAMINYLTRANSFERASE-LIKE PROTEIN 1"/>
    <property type="match status" value="1"/>
</dbReference>
<gene>
    <name evidence="2" type="ORF">VOLCADRAFT_91271</name>
</gene>
<feature type="signal peptide" evidence="1">
    <location>
        <begin position="1"/>
        <end position="16"/>
    </location>
</feature>
<evidence type="ECO:0000313" key="3">
    <source>
        <dbReference type="Proteomes" id="UP000001058"/>
    </source>
</evidence>
<dbReference type="InParanoid" id="D8TWL7"/>
<accession>D8TWL7</accession>
<dbReference type="OrthoDB" id="523921at2759"/>
<dbReference type="AlphaFoldDB" id="D8TWL7"/>
<dbReference type="SUPFAM" id="SSF53448">
    <property type="entry name" value="Nucleotide-diphospho-sugar transferases"/>
    <property type="match status" value="1"/>
</dbReference>
<dbReference type="EMBL" id="GL378341">
    <property type="protein sequence ID" value="EFJ48071.1"/>
    <property type="molecule type" value="Genomic_DNA"/>
</dbReference>
<feature type="chain" id="PRO_5003123957" description="Glycosyltransferase 2-like domain-containing protein" evidence="1">
    <location>
        <begin position="17"/>
        <end position="462"/>
    </location>
</feature>